<dbReference type="SMART" id="SM00980">
    <property type="entry name" value="THAP"/>
    <property type="match status" value="1"/>
</dbReference>
<dbReference type="EMBL" id="GEZM01060839">
    <property type="protein sequence ID" value="JAV70861.1"/>
    <property type="molecule type" value="Transcribed_RNA"/>
</dbReference>
<dbReference type="GO" id="GO:0043565">
    <property type="term" value="F:sequence-specific DNA binding"/>
    <property type="evidence" value="ECO:0007669"/>
    <property type="project" value="InterPro"/>
</dbReference>
<accession>A0A1Y1LD90</accession>
<keyword evidence="5" id="KW-0862">Zinc</keyword>
<dbReference type="Gene3D" id="6.20.210.20">
    <property type="entry name" value="THAP domain"/>
    <property type="match status" value="1"/>
</dbReference>
<dbReference type="GO" id="GO:0008270">
    <property type="term" value="F:zinc ion binding"/>
    <property type="evidence" value="ECO:0007669"/>
    <property type="project" value="UniProtKB-KW"/>
</dbReference>
<proteinExistence type="inferred from homology"/>
<comment type="subcellular location">
    <subcellularLocation>
        <location evidence="1">Nucleus</location>
        <location evidence="1">Nucleoplasm</location>
    </subcellularLocation>
</comment>
<evidence type="ECO:0000256" key="7">
    <source>
        <dbReference type="ARBA" id="ARBA00023054"/>
    </source>
</evidence>
<evidence type="ECO:0000313" key="14">
    <source>
        <dbReference type="EMBL" id="JAV70861.1"/>
    </source>
</evidence>
<dbReference type="RefSeq" id="XP_031342771.1">
    <property type="nucleotide sequence ID" value="XM_031486911.1"/>
</dbReference>
<evidence type="ECO:0000256" key="6">
    <source>
        <dbReference type="ARBA" id="ARBA00023015"/>
    </source>
</evidence>
<evidence type="ECO:0000256" key="12">
    <source>
        <dbReference type="PROSITE-ProRule" id="PRU00309"/>
    </source>
</evidence>
<dbReference type="SUPFAM" id="SSF57716">
    <property type="entry name" value="Glucocorticoid receptor-like (DNA-binding domain)"/>
    <property type="match status" value="1"/>
</dbReference>
<keyword evidence="4 12" id="KW-0863">Zinc-finger</keyword>
<evidence type="ECO:0000259" key="13">
    <source>
        <dbReference type="PROSITE" id="PS50950"/>
    </source>
</evidence>
<evidence type="ECO:0000256" key="5">
    <source>
        <dbReference type="ARBA" id="ARBA00022833"/>
    </source>
</evidence>
<dbReference type="GeneID" id="116170464"/>
<comment type="similarity">
    <text evidence="2">Belongs to the THAP1 family.</text>
</comment>
<name>A0A1Y1LD90_PHOPY</name>
<keyword evidence="10" id="KW-0539">Nucleus</keyword>
<dbReference type="InterPro" id="IPR026516">
    <property type="entry name" value="THAP1/10"/>
</dbReference>
<evidence type="ECO:0000256" key="10">
    <source>
        <dbReference type="ARBA" id="ARBA00023242"/>
    </source>
</evidence>
<dbReference type="SMART" id="SM00692">
    <property type="entry name" value="DM3"/>
    <property type="match status" value="1"/>
</dbReference>
<evidence type="ECO:0000256" key="1">
    <source>
        <dbReference type="ARBA" id="ARBA00004642"/>
    </source>
</evidence>
<dbReference type="AlphaFoldDB" id="A0A1Y1LD90"/>
<feature type="domain" description="THAP-type" evidence="13">
    <location>
        <begin position="1"/>
        <end position="79"/>
    </location>
</feature>
<dbReference type="InterPro" id="IPR038441">
    <property type="entry name" value="THAP_Znf_sf"/>
</dbReference>
<evidence type="ECO:0000256" key="3">
    <source>
        <dbReference type="ARBA" id="ARBA00022723"/>
    </source>
</evidence>
<dbReference type="PANTHER" id="PTHR46600:SF1">
    <property type="entry name" value="THAP DOMAIN-CONTAINING PROTEIN 1"/>
    <property type="match status" value="1"/>
</dbReference>
<keyword evidence="7" id="KW-0175">Coiled coil</keyword>
<reference evidence="14" key="1">
    <citation type="journal article" date="2016" name="Sci. Rep.">
        <title>Molecular characterization of firefly nuptial gifts: a multi-omics approach sheds light on postcopulatory sexual selection.</title>
        <authorList>
            <person name="Al-Wathiqui N."/>
            <person name="Fallon T.R."/>
            <person name="South A."/>
            <person name="Weng J.K."/>
            <person name="Lewis S.M."/>
        </authorList>
    </citation>
    <scope>NUCLEOTIDE SEQUENCE</scope>
</reference>
<keyword evidence="9" id="KW-0804">Transcription</keyword>
<keyword evidence="8 12" id="KW-0238">DNA-binding</keyword>
<organism evidence="14">
    <name type="scientific">Photinus pyralis</name>
    <name type="common">Common eastern firefly</name>
    <name type="synonym">Lampyris pyralis</name>
    <dbReference type="NCBI Taxonomy" id="7054"/>
    <lineage>
        <taxon>Eukaryota</taxon>
        <taxon>Metazoa</taxon>
        <taxon>Ecdysozoa</taxon>
        <taxon>Arthropoda</taxon>
        <taxon>Hexapoda</taxon>
        <taxon>Insecta</taxon>
        <taxon>Pterygota</taxon>
        <taxon>Neoptera</taxon>
        <taxon>Endopterygota</taxon>
        <taxon>Coleoptera</taxon>
        <taxon>Polyphaga</taxon>
        <taxon>Elateriformia</taxon>
        <taxon>Elateroidea</taxon>
        <taxon>Lampyridae</taxon>
        <taxon>Lampyrinae</taxon>
        <taxon>Photinus</taxon>
    </lineage>
</organism>
<dbReference type="PROSITE" id="PS50950">
    <property type="entry name" value="ZF_THAP"/>
    <property type="match status" value="1"/>
</dbReference>
<dbReference type="Pfam" id="PF05485">
    <property type="entry name" value="THAP"/>
    <property type="match status" value="1"/>
</dbReference>
<keyword evidence="6" id="KW-0805">Transcription regulation</keyword>
<evidence type="ECO:0000256" key="2">
    <source>
        <dbReference type="ARBA" id="ARBA00006177"/>
    </source>
</evidence>
<sequence>MRYCYICGKVDSSVSLHKFPSDKNSKNRWLQACTLSELDNVKNIRLCSRHFNNDDFIDLNARRHGGHITLKRNACPTLQMKASKKMNPKILPEGDDMVQHASTKVLQNNEITNNVLSDITAPSTPKIRWFIEPRYISEVGSPDVETPRRAKRVVRLAKSELLKKNKLIKSLQAKNRYLNKRVKCLKDVILRLKDKNLVSSNSSNK</sequence>
<evidence type="ECO:0000256" key="4">
    <source>
        <dbReference type="ARBA" id="ARBA00022771"/>
    </source>
</evidence>
<evidence type="ECO:0000256" key="9">
    <source>
        <dbReference type="ARBA" id="ARBA00023163"/>
    </source>
</evidence>
<evidence type="ECO:0000256" key="8">
    <source>
        <dbReference type="ARBA" id="ARBA00023125"/>
    </source>
</evidence>
<dbReference type="InterPro" id="IPR006612">
    <property type="entry name" value="THAP_Znf"/>
</dbReference>
<keyword evidence="11" id="KW-0131">Cell cycle</keyword>
<protein>
    <recommendedName>
        <fullName evidence="13">THAP-type domain-containing protein</fullName>
    </recommendedName>
</protein>
<dbReference type="GO" id="GO:0005654">
    <property type="term" value="C:nucleoplasm"/>
    <property type="evidence" value="ECO:0007669"/>
    <property type="project" value="UniProtKB-SubCell"/>
</dbReference>
<keyword evidence="3" id="KW-0479">Metal-binding</keyword>
<evidence type="ECO:0000256" key="11">
    <source>
        <dbReference type="ARBA" id="ARBA00023306"/>
    </source>
</evidence>
<dbReference type="PANTHER" id="PTHR46600">
    <property type="entry name" value="THAP DOMAIN-CONTAINING"/>
    <property type="match status" value="1"/>
</dbReference>